<dbReference type="EMBL" id="LQPY01000017">
    <property type="protein sequence ID" value="ORX04785.1"/>
    <property type="molecule type" value="Genomic_DNA"/>
</dbReference>
<reference evidence="1 2" key="1">
    <citation type="submission" date="2016-01" db="EMBL/GenBank/DDBJ databases">
        <title>The new phylogeny of the genus Mycobacterium.</title>
        <authorList>
            <person name="Tarcisio F."/>
            <person name="Conor M."/>
            <person name="Antonella G."/>
            <person name="Elisabetta G."/>
            <person name="Giulia F.S."/>
            <person name="Sara T."/>
            <person name="Anna F."/>
            <person name="Clotilde B."/>
            <person name="Roberto B."/>
            <person name="Veronica D.S."/>
            <person name="Fabio R."/>
            <person name="Monica P."/>
            <person name="Olivier J."/>
            <person name="Enrico T."/>
            <person name="Nicola S."/>
        </authorList>
    </citation>
    <scope>NUCLEOTIDE SEQUENCE [LARGE SCALE GENOMIC DNA]</scope>
    <source>
        <strain evidence="1 2">DSM 44626</strain>
    </source>
</reference>
<keyword evidence="2" id="KW-1185">Reference proteome</keyword>
<name>A0ABX3W9C1_9MYCO</name>
<sequence>MDTAAIWIDIRDIAARQTSDVSDGVGEFIQRRYMKFTNAEMLRSKDFRIRISPVFSHANHAAPTAPVAGRQYRT</sequence>
<evidence type="ECO:0000313" key="1">
    <source>
        <dbReference type="EMBL" id="ORX04785.1"/>
    </source>
</evidence>
<protein>
    <submittedName>
        <fullName evidence="1">Uncharacterized protein</fullName>
    </submittedName>
</protein>
<evidence type="ECO:0000313" key="2">
    <source>
        <dbReference type="Proteomes" id="UP000193710"/>
    </source>
</evidence>
<proteinExistence type="predicted"/>
<gene>
    <name evidence="1" type="ORF">AWC29_12820</name>
</gene>
<accession>A0ABX3W9C1</accession>
<comment type="caution">
    <text evidence="1">The sequence shown here is derived from an EMBL/GenBank/DDBJ whole genome shotgun (WGS) entry which is preliminary data.</text>
</comment>
<dbReference type="Proteomes" id="UP000193710">
    <property type="component" value="Unassembled WGS sequence"/>
</dbReference>
<organism evidence="1 2">
    <name type="scientific">Mycobacterium triplex</name>
    <dbReference type="NCBI Taxonomy" id="47839"/>
    <lineage>
        <taxon>Bacteria</taxon>
        <taxon>Bacillati</taxon>
        <taxon>Actinomycetota</taxon>
        <taxon>Actinomycetes</taxon>
        <taxon>Mycobacteriales</taxon>
        <taxon>Mycobacteriaceae</taxon>
        <taxon>Mycobacterium</taxon>
        <taxon>Mycobacterium simiae complex</taxon>
    </lineage>
</organism>